<name>A0ABN5Z1K8_9MYCO</name>
<proteinExistence type="predicted"/>
<keyword evidence="2" id="KW-1185">Reference proteome</keyword>
<dbReference type="RefSeq" id="WP_138233495.1">
    <property type="nucleotide sequence ID" value="NZ_POTN01000057.1"/>
</dbReference>
<dbReference type="Proteomes" id="UP000465609">
    <property type="component" value="Plasmid pJCM15296"/>
</dbReference>
<sequence>MSPITNTWRKRLSTGGLLTRRTALALLIGSSSINGLHIAWKAVFPDPPLPVAAIAHTVDSQADLAKAFAIDCVTRYLTSSAVDTQNLGQCFPRPEKFTLPTTPAVIVSNAGAYANPWGPSLPHVTTYAVVVGVTEQAYATAPRVRNYFQLSVGVYDHAAPMALDNLTPIGAPPTGVKIELNYPVSIPSNAPLFTMLSGFASCYLTNSAGLERFVTTDSGLQALHRYAAATLTTVTAASNPVDNPPDNTELQVRLEVSTHDEQYTPGDWSIAVTLRASGGAWFVSGIDPVPEMSTHSTASPAAPTAAAQPN</sequence>
<evidence type="ECO:0000313" key="2">
    <source>
        <dbReference type="Proteomes" id="UP000465609"/>
    </source>
</evidence>
<protein>
    <recommendedName>
        <fullName evidence="3">Conjugative transposon protein TcpC</fullName>
    </recommendedName>
</protein>
<accession>A0ABN5Z1K8</accession>
<keyword evidence="1" id="KW-0614">Plasmid</keyword>
<gene>
    <name evidence="1" type="ORF">MAUB_62670</name>
</gene>
<evidence type="ECO:0000313" key="1">
    <source>
        <dbReference type="EMBL" id="BBX88066.1"/>
    </source>
</evidence>
<evidence type="ECO:0008006" key="3">
    <source>
        <dbReference type="Google" id="ProtNLM"/>
    </source>
</evidence>
<organism evidence="1 2">
    <name type="scientific">Mycolicibacterium aubagnense</name>
    <dbReference type="NCBI Taxonomy" id="319707"/>
    <lineage>
        <taxon>Bacteria</taxon>
        <taxon>Bacillati</taxon>
        <taxon>Actinomycetota</taxon>
        <taxon>Actinomycetes</taxon>
        <taxon>Mycobacteriales</taxon>
        <taxon>Mycobacteriaceae</taxon>
        <taxon>Mycolicibacterium</taxon>
    </lineage>
</organism>
<reference evidence="1 2" key="1">
    <citation type="journal article" date="2019" name="Emerg. Microbes Infect.">
        <title>Comprehensive subspecies identification of 175 nontuberculous mycobacteria species based on 7547 genomic profiles.</title>
        <authorList>
            <person name="Matsumoto Y."/>
            <person name="Kinjo T."/>
            <person name="Motooka D."/>
            <person name="Nabeya D."/>
            <person name="Jung N."/>
            <person name="Uechi K."/>
            <person name="Horii T."/>
            <person name="Iida T."/>
            <person name="Fujita J."/>
            <person name="Nakamura S."/>
        </authorList>
    </citation>
    <scope>NUCLEOTIDE SEQUENCE [LARGE SCALE GENOMIC DNA]</scope>
    <source>
        <strain evidence="1 2">JCM 15296</strain>
        <plasmid evidence="1">pJCM15296</plasmid>
    </source>
</reference>
<dbReference type="EMBL" id="AP022578">
    <property type="protein sequence ID" value="BBX88066.1"/>
    <property type="molecule type" value="Genomic_DNA"/>
</dbReference>
<geneLocation type="plasmid" evidence="1 2">
    <name>pJCM15296</name>
</geneLocation>